<proteinExistence type="predicted"/>
<name>A0A8F2E6M2_9CAUD</name>
<evidence type="ECO:0000313" key="1">
    <source>
        <dbReference type="EMBL" id="QWT29981.1"/>
    </source>
</evidence>
<organism evidence="1 2">
    <name type="scientific">Streptomyces phage TunaTartare</name>
    <dbReference type="NCBI Taxonomy" id="2848887"/>
    <lineage>
        <taxon>Viruses</taxon>
        <taxon>Duplodnaviria</taxon>
        <taxon>Heunggongvirae</taxon>
        <taxon>Uroviricota</taxon>
        <taxon>Caudoviricetes</taxon>
        <taxon>Stanwilliamsviridae</taxon>
        <taxon>Loccivirinae</taxon>
        <taxon>Faustvirus</taxon>
        <taxon>Faustvirus tunatartare</taxon>
    </lineage>
</organism>
<protein>
    <submittedName>
        <fullName evidence="1">Uncharacterized protein</fullName>
    </submittedName>
</protein>
<gene>
    <name evidence="1" type="primary">89</name>
    <name evidence="1" type="ORF">SEA_TUNATARTARE_89</name>
</gene>
<evidence type="ECO:0000313" key="2">
    <source>
        <dbReference type="Proteomes" id="UP000683399"/>
    </source>
</evidence>
<accession>A0A8F2E6M2</accession>
<dbReference type="RefSeq" id="YP_010651938.1">
    <property type="nucleotide sequence ID" value="NC_070784.1"/>
</dbReference>
<reference evidence="1 2" key="1">
    <citation type="submission" date="2021-03" db="EMBL/GenBank/DDBJ databases">
        <authorList>
            <person name="Alqahtani R."/>
            <person name="Behailu E."/>
            <person name="Cappabianca D.W."/>
            <person name="Csanadi-Schwartz K.M."/>
            <person name="Dalal A.S."/>
            <person name="Fahim M.S."/>
            <person name="Franklin J.M."/>
            <person name="Gluckman M.H."/>
            <person name="Levine C.J."/>
            <person name="Martin N."/>
            <person name="Milza N."/>
            <person name="Najmabadi R."/>
            <person name="Newman A.M."/>
            <person name="Pajunar M."/>
            <person name="Qalawee I."/>
            <person name="Rizvi A."/>
            <person name="Samuel A."/>
            <person name="Smith A."/>
            <person name="Swann F.E."/>
            <person name="Sweeney P."/>
            <person name="Torres N.R."/>
            <person name="Ventrone L."/>
            <person name="Ventura L."/>
            <person name="Wroe M."/>
            <person name="Acquaye N.A."/>
            <person name="Agnes T.J."/>
            <person name="Ahmed A."/>
            <person name="Ahmed S."/>
            <person name="Amodu B.A."/>
            <person name="Arefeayne N.F."/>
            <person name="Asamoah-Frimpong E.A."/>
            <person name="Attaran A."/>
            <person name="Barragan J.M."/>
            <person name="Baumgarten L.N."/>
            <person name="Berhane B."/>
            <person name="Beyene A."/>
            <person name="Bhattarai B."/>
            <person name="Biondokin D.V."/>
            <person name="Boone B.K."/>
            <person name="Burney S.Z."/>
            <person name="Cayanan J.T."/>
            <person name="Cesta G."/>
            <person name="Chang J."/>
            <person name="Chavez J."/>
            <person name="Chorbajian C."/>
            <person name="Christian S."/>
            <person name="Corns J.R."/>
            <person name="Corns N.R."/>
            <person name="Cowan J.T."/>
            <person name="Coyne C."/>
            <person name="Dadzie B."/>
            <person name="Datu D.V."/>
            <person name="Deng B.C."/>
            <person name="Der L."/>
            <person name="Dickerson K."/>
            <person name="Dozier E."/>
            <person name="Egbunine A.O."/>
            <person name="Farooq M."/>
            <person name="Fonge A.E."/>
            <person name="Ghomsi-Nono M.P."/>
            <person name="Giampietro H."/>
            <person name="Gunnison R.P."/>
            <person name="Han S.H."/>
            <person name="Hennigan A.J."/>
            <person name="Hong A.N."/>
            <person name="Ijomor E.C."/>
            <person name="Jalali A."/>
            <person name="Jamil T.Z."/>
            <person name="Jenkins C.R."/>
            <person name="Joseph M.A."/>
            <person name="Jowanowitch O.J."/>
            <person name="Kang D."/>
            <person name="Khan A."/>
            <person name="Khan Z.K."/>
            <person name="Kiewe T."/>
            <person name="Kjerulf A.B."/>
            <person name="Kolosey V."/>
            <person name="Kurup M."/>
            <person name="Lee V.H."/>
            <person name="Llontop-Maldonado V."/>
            <person name="Long P."/>
            <person name="Lu N."/>
            <person name="Majekodunmi A."/>
            <person name="Malik H.W."/>
            <person name="Marcellino S.C."/>
            <person name="Martinez L.A."/>
            <person name="Meher F.N."/>
            <person name="Michelin M.A."/>
            <person name="Mitchell K.G."/>
            <person name="Mullens W.J."/>
            <person name="Nwakama C."/>
            <person name="Nwosu F.T."/>
            <person name="Oboh E.C."/>
            <person name="Odujinrin O."/>
            <person name="Ogunsan O."/>
            <person name="O'Neill K."/>
            <person name="Oxlaj J.A."/>
            <person name="Patel A.K."/>
            <person name="Patel B.R."/>
            <person name="Pham Q."/>
            <person name="Porter J."/>
            <person name="Portes J."/>
            <person name="Prokopenko A."/>
            <person name="Quraishi M."/>
            <person name="Qureshi M."/>
            <person name="Rivera A."/>
            <person name="Rubalsky V."/>
            <person name="Saikali Y."/>
            <person name="Saqaf K."/>
            <person name="Saroya S.R."/>
            <person name="Seas A."/>
            <person name="Shadrick R.E."/>
            <person name="Sharda N."/>
            <person name="Sigindere M.T."/>
            <person name="Simbi V.G."/>
            <person name="Thuzar C."/>
            <person name="Tran K."/>
            <person name="Tran V.D."/>
            <person name="Trang W."/>
            <person name="Vaishnav N."/>
            <person name="Vuong K."/>
            <person name="Walker C."/>
            <person name="Wallace S.A."/>
            <person name="Warfield J.C."/>
            <person name="Wikina T."/>
            <person name="Wobbeking F.T."/>
            <person name="Worrent L.D."/>
            <person name="Yan T."/>
            <person name="Zehra A."/>
            <person name="Avazpour P."/>
            <person name="Kim F.M."/>
            <person name="Mason K."/>
            <person name="Nguyen D.A."/>
            <person name="Pettit S.M."/>
            <person name="Zhou O.J."/>
            <person name="Brissett D.L."/>
            <person name="Gualtieri C."/>
            <person name="Hufford T.M."/>
            <person name="Ko J.M."/>
            <person name="Novak J.K."/>
            <person name="Smith Z.M."/>
            <person name="Mayer-Bacon C."/>
            <person name="Erill I."/>
            <person name="Caruso S.M."/>
            <person name="Garlena R.A."/>
            <person name="Russell D.A."/>
            <person name="Pope W.H."/>
            <person name="Jacobs-Sera D."/>
            <person name="Hatfull G.F."/>
        </authorList>
    </citation>
    <scope>NUCLEOTIDE SEQUENCE [LARGE SCALE GENOMIC DNA]</scope>
</reference>
<dbReference type="Proteomes" id="UP000683399">
    <property type="component" value="Segment"/>
</dbReference>
<dbReference type="GeneID" id="77927657"/>
<keyword evidence="2" id="KW-1185">Reference proteome</keyword>
<dbReference type="EMBL" id="MW822145">
    <property type="protein sequence ID" value="QWT29981.1"/>
    <property type="molecule type" value="Genomic_DNA"/>
</dbReference>
<sequence length="100" mass="11057">MSTVDERFDKVVEQVESVLGVLNVLKDMGIYGRDEMAAGVALMSTLERAMRVLDPERAIEYIKTEMEKTLAEKPAPSPLDNLLNELQNAMGGNPNTGLYL</sequence>
<dbReference type="KEGG" id="vg:77927657"/>